<keyword evidence="1" id="KW-0812">Transmembrane</keyword>
<protein>
    <submittedName>
        <fullName evidence="2">Uncharacterized protein</fullName>
    </submittedName>
</protein>
<keyword evidence="3" id="KW-1185">Reference proteome</keyword>
<feature type="transmembrane region" description="Helical" evidence="1">
    <location>
        <begin position="12"/>
        <end position="36"/>
    </location>
</feature>
<name>A0ABQ2W3A1_9ACTN</name>
<keyword evidence="1" id="KW-0472">Membrane</keyword>
<evidence type="ECO:0000256" key="1">
    <source>
        <dbReference type="SAM" id="Phobius"/>
    </source>
</evidence>
<dbReference type="EMBL" id="BMTF01000011">
    <property type="protein sequence ID" value="GGV87086.1"/>
    <property type="molecule type" value="Genomic_DNA"/>
</dbReference>
<gene>
    <name evidence="2" type="ORF">GCM10015535_36130</name>
</gene>
<evidence type="ECO:0000313" key="3">
    <source>
        <dbReference type="Proteomes" id="UP000660675"/>
    </source>
</evidence>
<organism evidence="2 3">
    <name type="scientific">Streptomyces gelaticus</name>
    <dbReference type="NCBI Taxonomy" id="285446"/>
    <lineage>
        <taxon>Bacteria</taxon>
        <taxon>Bacillati</taxon>
        <taxon>Actinomycetota</taxon>
        <taxon>Actinomycetes</taxon>
        <taxon>Kitasatosporales</taxon>
        <taxon>Streptomycetaceae</taxon>
        <taxon>Streptomyces</taxon>
    </lineage>
</organism>
<sequence>MGIIGTVVSAIAGWVFIGIALGPVFGLLLCAVVLPYRWFRKKYWPKPELIPFYERGVAHKNPENTGTYCLLESNFGTVRQLSPKKCVCRNDKR</sequence>
<dbReference type="Proteomes" id="UP000660675">
    <property type="component" value="Unassembled WGS sequence"/>
</dbReference>
<proteinExistence type="predicted"/>
<reference evidence="3" key="1">
    <citation type="journal article" date="2019" name="Int. J. Syst. Evol. Microbiol.">
        <title>The Global Catalogue of Microorganisms (GCM) 10K type strain sequencing project: providing services to taxonomists for standard genome sequencing and annotation.</title>
        <authorList>
            <consortium name="The Broad Institute Genomics Platform"/>
            <consortium name="The Broad Institute Genome Sequencing Center for Infectious Disease"/>
            <person name="Wu L."/>
            <person name="Ma J."/>
        </authorList>
    </citation>
    <scope>NUCLEOTIDE SEQUENCE [LARGE SCALE GENOMIC DNA]</scope>
    <source>
        <strain evidence="3">JCM 4376</strain>
    </source>
</reference>
<evidence type="ECO:0000313" key="2">
    <source>
        <dbReference type="EMBL" id="GGV87086.1"/>
    </source>
</evidence>
<keyword evidence="1" id="KW-1133">Transmembrane helix</keyword>
<comment type="caution">
    <text evidence="2">The sequence shown here is derived from an EMBL/GenBank/DDBJ whole genome shotgun (WGS) entry which is preliminary data.</text>
</comment>
<accession>A0ABQ2W3A1</accession>